<dbReference type="CDD" id="cd00995">
    <property type="entry name" value="PBP2_NikA_DppA_OppA_like"/>
    <property type="match status" value="1"/>
</dbReference>
<organism evidence="2 3">
    <name type="scientific">Rhodococcus erythropolis</name>
    <name type="common">Arthrobacter picolinophilus</name>
    <dbReference type="NCBI Taxonomy" id="1833"/>
    <lineage>
        <taxon>Bacteria</taxon>
        <taxon>Bacillati</taxon>
        <taxon>Actinomycetota</taxon>
        <taxon>Actinomycetes</taxon>
        <taxon>Mycobacteriales</taxon>
        <taxon>Nocardiaceae</taxon>
        <taxon>Rhodococcus</taxon>
        <taxon>Rhodococcus erythropolis group</taxon>
    </lineage>
</organism>
<dbReference type="GO" id="GO:0015833">
    <property type="term" value="P:peptide transport"/>
    <property type="evidence" value="ECO:0007669"/>
    <property type="project" value="TreeGrafter"/>
</dbReference>
<dbReference type="SUPFAM" id="SSF53850">
    <property type="entry name" value="Periplasmic binding protein-like II"/>
    <property type="match status" value="1"/>
</dbReference>
<dbReference type="GO" id="GO:1904680">
    <property type="term" value="F:peptide transmembrane transporter activity"/>
    <property type="evidence" value="ECO:0007669"/>
    <property type="project" value="TreeGrafter"/>
</dbReference>
<dbReference type="Proteomes" id="UP000502345">
    <property type="component" value="Chromosome"/>
</dbReference>
<evidence type="ECO:0000313" key="3">
    <source>
        <dbReference type="Proteomes" id="UP000502345"/>
    </source>
</evidence>
<dbReference type="PANTHER" id="PTHR30290">
    <property type="entry name" value="PERIPLASMIC BINDING COMPONENT OF ABC TRANSPORTER"/>
    <property type="match status" value="1"/>
</dbReference>
<evidence type="ECO:0000313" key="2">
    <source>
        <dbReference type="EMBL" id="QIP37871.1"/>
    </source>
</evidence>
<dbReference type="GO" id="GO:0042597">
    <property type="term" value="C:periplasmic space"/>
    <property type="evidence" value="ECO:0007669"/>
    <property type="project" value="UniProtKB-ARBA"/>
</dbReference>
<dbReference type="Pfam" id="PF00496">
    <property type="entry name" value="SBP_bac_5"/>
    <property type="match status" value="1"/>
</dbReference>
<dbReference type="AlphaFoldDB" id="A0A6G9CMI1"/>
<dbReference type="InterPro" id="IPR030678">
    <property type="entry name" value="Peptide/Ni-bd"/>
</dbReference>
<protein>
    <recommendedName>
        <fullName evidence="1">Solute-binding protein family 5 domain-containing protein</fullName>
    </recommendedName>
</protein>
<name>A0A6G9CMI1_RHOER</name>
<dbReference type="GO" id="GO:0043190">
    <property type="term" value="C:ATP-binding cassette (ABC) transporter complex"/>
    <property type="evidence" value="ECO:0007669"/>
    <property type="project" value="InterPro"/>
</dbReference>
<dbReference type="Gene3D" id="3.40.190.10">
    <property type="entry name" value="Periplasmic binding protein-like II"/>
    <property type="match status" value="1"/>
</dbReference>
<evidence type="ECO:0000259" key="1">
    <source>
        <dbReference type="Pfam" id="PF00496"/>
    </source>
</evidence>
<dbReference type="Gene3D" id="3.90.76.10">
    <property type="entry name" value="Dipeptide-binding Protein, Domain 1"/>
    <property type="match status" value="1"/>
</dbReference>
<dbReference type="InterPro" id="IPR039424">
    <property type="entry name" value="SBP_5"/>
</dbReference>
<reference evidence="2 3" key="1">
    <citation type="submission" date="2020-03" db="EMBL/GenBank/DDBJ databases">
        <title>Screen low temperature-resistant strains for efficient degradation of petroleum hydrocarbons under the low temperature.</title>
        <authorList>
            <person name="Wang Y."/>
            <person name="Chen J."/>
        </authorList>
    </citation>
    <scope>NUCLEOTIDE SEQUENCE [LARGE SCALE GENOMIC DNA]</scope>
    <source>
        <strain evidence="2 3">KB1</strain>
    </source>
</reference>
<accession>A0A6G9CMI1</accession>
<dbReference type="EMBL" id="CP050124">
    <property type="protein sequence ID" value="QIP37871.1"/>
    <property type="molecule type" value="Genomic_DNA"/>
</dbReference>
<dbReference type="Gene3D" id="3.10.105.10">
    <property type="entry name" value="Dipeptide-binding Protein, Domain 3"/>
    <property type="match status" value="1"/>
</dbReference>
<sequence length="559" mass="59681">MADPEGEIVQTALQYQINRRTLLKRLGQAGLLAAGGSILVGCGGESTSAGVISENLSGPVTSDSISSLNWSITKSADSLDIAQSFTSQTGVLSSLGYDTLVILDHELQIAPWTATMVESSLVEYRFDLREDVKFWDGTRLTAEDVVWSYARHLDPELSSAVISLLGNVESVKAVSDSQVMITLSSPDPTFKYAASIIQIFKKAQGIEAGSAFGSPTAIPIGTGQYCLTEYTTGGGITGELNPYYWGVAPSIQKISVKVVENPETIRVATQQGANDGMFDVPGAQLSQWNKTPDVRVGTATGLSPLLLRFPMTVKPFDDLKVRQAIAHCIDREGIVKSVLAGAGEPAVGLPSRGHWQGVLSNGEIDLFLNSLPAYSFDLDRARSALAASTVSGGFSADIYVSTDADISIKSASSLAANAAMIGIKLNLKVISLNELQQDYLIAPGKKQGLVLSSTAPTYPDPTDMLSPFFSSDPDIGYLNASGFADPAVQLLLQQQRGVRGTERVDLLQQITRIGQEQLPVAPIAWINATAGIRGNYNLNDFDAFTYYRPWAQTIGVANS</sequence>
<feature type="domain" description="Solute-binding protein family 5" evidence="1">
    <location>
        <begin position="111"/>
        <end position="472"/>
    </location>
</feature>
<proteinExistence type="predicted"/>
<dbReference type="PIRSF" id="PIRSF002741">
    <property type="entry name" value="MppA"/>
    <property type="match status" value="1"/>
</dbReference>
<dbReference type="InterPro" id="IPR000914">
    <property type="entry name" value="SBP_5_dom"/>
</dbReference>
<gene>
    <name evidence="2" type="ORF">G9444_0627</name>
</gene>